<dbReference type="Pfam" id="PF04672">
    <property type="entry name" value="Methyltransf_19"/>
    <property type="match status" value="1"/>
</dbReference>
<evidence type="ECO:0008006" key="3">
    <source>
        <dbReference type="Google" id="ProtNLM"/>
    </source>
</evidence>
<dbReference type="AlphaFoldDB" id="A0A0P6Y8G4"/>
<dbReference type="PIRSF" id="PIRSF017393">
    <property type="entry name" value="MTase_SAV2177"/>
    <property type="match status" value="1"/>
</dbReference>
<dbReference type="PATRIC" id="fig|872965.6.peg.176"/>
<evidence type="ECO:0000313" key="1">
    <source>
        <dbReference type="EMBL" id="KPL89156.1"/>
    </source>
</evidence>
<dbReference type="Proteomes" id="UP000050502">
    <property type="component" value="Unassembled WGS sequence"/>
</dbReference>
<comment type="caution">
    <text evidence="1">The sequence shown here is derived from an EMBL/GenBank/DDBJ whole genome shotgun (WGS) entry which is preliminary data.</text>
</comment>
<dbReference type="InterPro" id="IPR029063">
    <property type="entry name" value="SAM-dependent_MTases_sf"/>
</dbReference>
<accession>A0A0P6Y8G4</accession>
<protein>
    <recommendedName>
        <fullName evidence="3">S-adenosyl methyltransferase</fullName>
    </recommendedName>
</protein>
<dbReference type="InterPro" id="IPR006764">
    <property type="entry name" value="SAM_dep_MeTrfase_SAV2177_type"/>
</dbReference>
<gene>
    <name evidence="1" type="ORF">SE16_01170</name>
</gene>
<dbReference type="SUPFAM" id="SSF53335">
    <property type="entry name" value="S-adenosyl-L-methionine-dependent methyltransferases"/>
    <property type="match status" value="1"/>
</dbReference>
<dbReference type="EMBL" id="LGKN01000003">
    <property type="protein sequence ID" value="KPL89156.1"/>
    <property type="molecule type" value="Genomic_DNA"/>
</dbReference>
<organism evidence="1 2">
    <name type="scientific">Ardenticatena maritima</name>
    <dbReference type="NCBI Taxonomy" id="872965"/>
    <lineage>
        <taxon>Bacteria</taxon>
        <taxon>Bacillati</taxon>
        <taxon>Chloroflexota</taxon>
        <taxon>Ardenticatenia</taxon>
        <taxon>Ardenticatenales</taxon>
        <taxon>Ardenticatenaceae</taxon>
        <taxon>Ardenticatena</taxon>
    </lineage>
</organism>
<dbReference type="Gene3D" id="3.40.50.150">
    <property type="entry name" value="Vaccinia Virus protein VP39"/>
    <property type="match status" value="1"/>
</dbReference>
<evidence type="ECO:0000313" key="2">
    <source>
        <dbReference type="Proteomes" id="UP000050502"/>
    </source>
</evidence>
<proteinExistence type="predicted"/>
<sequence length="281" mass="31415">MNKWEYARMTESNLPDIDTTRPSAARMYDYYLGGFHNFEVDRQAADQLLKIYPQVRDSAVANRAFMRRAVRFMVSQGIDQFLDLGSGIPTAGNVHEIAQAVNPDARVVYVDIDPVAVAHGRAILEGNENATVIQADARDIEQIINHPDVQRLIDFSKPTGFLAVGFFYFVDDEGVKKILETFRSLAVSGSYLAITHGSDDDEIITNDRNRQALDVAKKIYARSPNPLYLRKKHEIEAMFEGWKLVEPGLVFVPLWRPEGEDDPGLDDPAALGMYGGVGIKP</sequence>
<reference evidence="1 2" key="1">
    <citation type="submission" date="2015-07" db="EMBL/GenBank/DDBJ databases">
        <title>Whole genome sequence of Ardenticatena maritima DSM 23922.</title>
        <authorList>
            <person name="Hemp J."/>
            <person name="Ward L.M."/>
            <person name="Pace L.A."/>
            <person name="Fischer W.W."/>
        </authorList>
    </citation>
    <scope>NUCLEOTIDE SEQUENCE [LARGE SCALE GENOMIC DNA]</scope>
    <source>
        <strain evidence="1 2">110S</strain>
    </source>
</reference>
<dbReference type="CDD" id="cd02440">
    <property type="entry name" value="AdoMet_MTases"/>
    <property type="match status" value="1"/>
</dbReference>
<name>A0A0P6Y8G4_9CHLR</name>